<dbReference type="Gene3D" id="3.40.50.720">
    <property type="entry name" value="NAD(P)-binding Rossmann-like Domain"/>
    <property type="match status" value="1"/>
</dbReference>
<dbReference type="GO" id="GO:0044877">
    <property type="term" value="F:protein-containing complex binding"/>
    <property type="evidence" value="ECO:0007669"/>
    <property type="project" value="TreeGrafter"/>
</dbReference>
<sequence>MRIAVAGGTGKTGRNVVECLRGHGHDPVILARAHGVDLLENVGLDAALEGVETIIDVADFATMNAKKARASFGTATANLLAAAQRNGVRHHVALSVVGSDRVPSGYYQGKQHQEELIRAGTVPWTILRATQFHEFADQILGQVPGPIAVIPTMRSQPIAVSEVAAHLCTLAVGEPQQMAPELAGPQVESMVDMARRLLRRLKQRRPVIPLRLPGAVGKGMAGGALLPTHPGPRGQQTFAEWLDAHVPAVR</sequence>
<dbReference type="EMBL" id="LASW01000046">
    <property type="protein sequence ID" value="KKB99056.1"/>
    <property type="molecule type" value="Genomic_DNA"/>
</dbReference>
<dbReference type="AlphaFoldDB" id="A0A0F5MWI8"/>
<evidence type="ECO:0000313" key="3">
    <source>
        <dbReference type="EMBL" id="OQZ94939.1"/>
    </source>
</evidence>
<dbReference type="InterPro" id="IPR051207">
    <property type="entry name" value="ComplexI_NDUFA9_subunit"/>
</dbReference>
<evidence type="ECO:0000259" key="1">
    <source>
        <dbReference type="Pfam" id="PF13460"/>
    </source>
</evidence>
<dbReference type="Proteomes" id="UP000192327">
    <property type="component" value="Unassembled WGS sequence"/>
</dbReference>
<evidence type="ECO:0000313" key="6">
    <source>
        <dbReference type="Proteomes" id="UP000192327"/>
    </source>
</evidence>
<organism evidence="2 5">
    <name type="scientific">Mycolicibacter arupensis</name>
    <dbReference type="NCBI Taxonomy" id="342002"/>
    <lineage>
        <taxon>Bacteria</taxon>
        <taxon>Bacillati</taxon>
        <taxon>Actinomycetota</taxon>
        <taxon>Actinomycetes</taxon>
        <taxon>Mycobacteriales</taxon>
        <taxon>Mycobacteriaceae</taxon>
        <taxon>Mycolicibacter</taxon>
    </lineage>
</organism>
<reference evidence="4 7" key="4">
    <citation type="submission" date="2018-09" db="EMBL/GenBank/DDBJ databases">
        <title>Metagenome Assembled Genomes from an Advanced Water Purification Facility.</title>
        <authorList>
            <person name="Stamps B.W."/>
            <person name="Spear J.R."/>
        </authorList>
    </citation>
    <scope>NUCLEOTIDE SEQUENCE [LARGE SCALE GENOMIC DNA]</scope>
    <source>
        <strain evidence="4">Bin_29_2</strain>
    </source>
</reference>
<accession>A0A0F5MWI8</accession>
<evidence type="ECO:0000313" key="7">
    <source>
        <dbReference type="Proteomes" id="UP000321797"/>
    </source>
</evidence>
<dbReference type="Proteomes" id="UP000034416">
    <property type="component" value="Unassembled WGS sequence"/>
</dbReference>
<dbReference type="OrthoDB" id="9771302at2"/>
<reference evidence="3 6" key="3">
    <citation type="submission" date="2016-12" db="EMBL/GenBank/DDBJ databases">
        <title>The new phylogeny of genus Mycobacterium.</title>
        <authorList>
            <person name="Tortoli E."/>
            <person name="Trovato A."/>
            <person name="Cirillo D.M."/>
        </authorList>
    </citation>
    <scope>NUCLEOTIDE SEQUENCE [LARGE SCALE GENOMIC DNA]</scope>
    <source>
        <strain evidence="3 6">DSM 44942</strain>
    </source>
</reference>
<dbReference type="RefSeq" id="WP_046189740.1">
    <property type="nucleotide sequence ID" value="NZ_JACKUJ010000038.1"/>
</dbReference>
<dbReference type="STRING" id="342002.BST15_15375"/>
<protein>
    <submittedName>
        <fullName evidence="2">3-beta hydroxysteroid dehydrogenase</fullName>
    </submittedName>
    <submittedName>
        <fullName evidence="4">SDR family oxidoreductase</fullName>
    </submittedName>
</protein>
<reference evidence="2" key="2">
    <citation type="submission" date="2015-04" db="EMBL/GenBank/DDBJ databases">
        <title>Genome sequence of Mycobacterium arupense strain GUC1.</title>
        <authorList>
            <person name="Greninger A.L."/>
            <person name="Cunningham G."/>
            <person name="Chiu C.Y."/>
            <person name="Miller S."/>
        </authorList>
    </citation>
    <scope>NUCLEOTIDE SEQUENCE</scope>
    <source>
        <strain evidence="2">GUC1</strain>
    </source>
</reference>
<dbReference type="Proteomes" id="UP000321797">
    <property type="component" value="Unassembled WGS sequence"/>
</dbReference>
<gene>
    <name evidence="3" type="ORF">BST15_15375</name>
    <name evidence="4" type="ORF">E6Q54_17315</name>
    <name evidence="2" type="ORF">WR43_11610</name>
</gene>
<evidence type="ECO:0000313" key="4">
    <source>
        <dbReference type="EMBL" id="TXI52902.1"/>
    </source>
</evidence>
<comment type="caution">
    <text evidence="2">The sequence shown here is derived from an EMBL/GenBank/DDBJ whole genome shotgun (WGS) entry which is preliminary data.</text>
</comment>
<dbReference type="PANTHER" id="PTHR12126">
    <property type="entry name" value="NADH-UBIQUINONE OXIDOREDUCTASE 39 KDA SUBUNIT-RELATED"/>
    <property type="match status" value="1"/>
</dbReference>
<name>A0A0F5MWI8_9MYCO</name>
<evidence type="ECO:0000313" key="5">
    <source>
        <dbReference type="Proteomes" id="UP000034416"/>
    </source>
</evidence>
<dbReference type="SUPFAM" id="SSF51735">
    <property type="entry name" value="NAD(P)-binding Rossmann-fold domains"/>
    <property type="match status" value="1"/>
</dbReference>
<feature type="domain" description="NAD(P)-binding" evidence="1">
    <location>
        <begin position="7"/>
        <end position="134"/>
    </location>
</feature>
<dbReference type="EMBL" id="MVHH01000036">
    <property type="protein sequence ID" value="OQZ94939.1"/>
    <property type="molecule type" value="Genomic_DNA"/>
</dbReference>
<reference evidence="5" key="1">
    <citation type="submission" date="2015-04" db="EMBL/GenBank/DDBJ databases">
        <title>Genome sequence of Mycobacterium arupense GUC1.</title>
        <authorList>
            <person name="Greninger A.L."/>
            <person name="Cunningham G."/>
            <person name="Chiu C.Y."/>
            <person name="Miller S."/>
        </authorList>
    </citation>
    <scope>NUCLEOTIDE SEQUENCE [LARGE SCALE GENOMIC DNA]</scope>
    <source>
        <strain evidence="5">GUC1</strain>
    </source>
</reference>
<dbReference type="Pfam" id="PF13460">
    <property type="entry name" value="NAD_binding_10"/>
    <property type="match status" value="1"/>
</dbReference>
<dbReference type="PATRIC" id="fig|342002.3.peg.3401"/>
<dbReference type="InterPro" id="IPR016040">
    <property type="entry name" value="NAD(P)-bd_dom"/>
</dbReference>
<dbReference type="EMBL" id="SSGD01000117">
    <property type="protein sequence ID" value="TXI52902.1"/>
    <property type="molecule type" value="Genomic_DNA"/>
</dbReference>
<dbReference type="PANTHER" id="PTHR12126:SF11">
    <property type="entry name" value="NADH DEHYDROGENASE [UBIQUINONE] 1 ALPHA SUBCOMPLEX SUBUNIT 9, MITOCHONDRIAL"/>
    <property type="match status" value="1"/>
</dbReference>
<evidence type="ECO:0000313" key="2">
    <source>
        <dbReference type="EMBL" id="KKB99056.1"/>
    </source>
</evidence>
<keyword evidence="6" id="KW-1185">Reference proteome</keyword>
<dbReference type="InterPro" id="IPR036291">
    <property type="entry name" value="NAD(P)-bd_dom_sf"/>
</dbReference>
<proteinExistence type="predicted"/>